<feature type="transmembrane region" description="Helical" evidence="1">
    <location>
        <begin position="110"/>
        <end position="129"/>
    </location>
</feature>
<dbReference type="OrthoDB" id="10545932at2759"/>
<keyword evidence="1" id="KW-1133">Transmembrane helix</keyword>
<protein>
    <submittedName>
        <fullName evidence="2">Predicted protein</fullName>
    </submittedName>
</protein>
<feature type="transmembrane region" description="Helical" evidence="1">
    <location>
        <begin position="136"/>
        <end position="159"/>
    </location>
</feature>
<dbReference type="GeneID" id="9683026"/>
<keyword evidence="3" id="KW-1185">Reference proteome</keyword>
<gene>
    <name evidence="2" type="ORF">MICPUCDRAFT_56906</name>
</gene>
<dbReference type="AlphaFoldDB" id="C1MPH4"/>
<dbReference type="EMBL" id="GG663738">
    <property type="protein sequence ID" value="EEH57528.1"/>
    <property type="molecule type" value="Genomic_DNA"/>
</dbReference>
<dbReference type="OMA" id="SAARCQR"/>
<dbReference type="Proteomes" id="UP000001876">
    <property type="component" value="Unassembled WGS sequence"/>
</dbReference>
<evidence type="ECO:0000256" key="1">
    <source>
        <dbReference type="SAM" id="Phobius"/>
    </source>
</evidence>
<evidence type="ECO:0000313" key="2">
    <source>
        <dbReference type="EMBL" id="EEH57528.1"/>
    </source>
</evidence>
<sequence length="160" mass="16182">MAAFTIAGLGSAPPLPNALRARATGASAARCQRAIAPRASSASTPSRAGLSAAALARGAAAGKTRPVKRGDLAVTSATFWGAKDPKYPNSTVFNVSTEKLPGGDSLTNEGILGFVVAGALAIWFGGTLFKTLAVMFGFIFTTAKYFMMGIALVLIGVAAS</sequence>
<dbReference type="KEGG" id="mpp:MICPUCDRAFT_56906"/>
<dbReference type="RefSeq" id="XP_003057577.1">
    <property type="nucleotide sequence ID" value="XM_003057531.1"/>
</dbReference>
<keyword evidence="1" id="KW-0812">Transmembrane</keyword>
<reference evidence="2 3" key="1">
    <citation type="journal article" date="2009" name="Science">
        <title>Green evolution and dynamic adaptations revealed by genomes of the marine picoeukaryotes Micromonas.</title>
        <authorList>
            <person name="Worden A.Z."/>
            <person name="Lee J.H."/>
            <person name="Mock T."/>
            <person name="Rouze P."/>
            <person name="Simmons M.P."/>
            <person name="Aerts A.L."/>
            <person name="Allen A.E."/>
            <person name="Cuvelier M.L."/>
            <person name="Derelle E."/>
            <person name="Everett M.V."/>
            <person name="Foulon E."/>
            <person name="Grimwood J."/>
            <person name="Gundlach H."/>
            <person name="Henrissat B."/>
            <person name="Napoli C."/>
            <person name="McDonald S.M."/>
            <person name="Parker M.S."/>
            <person name="Rombauts S."/>
            <person name="Salamov A."/>
            <person name="Von Dassow P."/>
            <person name="Badger J.H."/>
            <person name="Coutinho P.M."/>
            <person name="Demir E."/>
            <person name="Dubchak I."/>
            <person name="Gentemann C."/>
            <person name="Eikrem W."/>
            <person name="Gready J.E."/>
            <person name="John U."/>
            <person name="Lanier W."/>
            <person name="Lindquist E.A."/>
            <person name="Lucas S."/>
            <person name="Mayer K.F."/>
            <person name="Moreau H."/>
            <person name="Not F."/>
            <person name="Otillar R."/>
            <person name="Panaud O."/>
            <person name="Pangilinan J."/>
            <person name="Paulsen I."/>
            <person name="Piegu B."/>
            <person name="Poliakov A."/>
            <person name="Robbens S."/>
            <person name="Schmutz J."/>
            <person name="Toulza E."/>
            <person name="Wyss T."/>
            <person name="Zelensky A."/>
            <person name="Zhou K."/>
            <person name="Armbrust E.V."/>
            <person name="Bhattacharya D."/>
            <person name="Goodenough U.W."/>
            <person name="Van de Peer Y."/>
            <person name="Grigoriev I.V."/>
        </authorList>
    </citation>
    <scope>NUCLEOTIDE SEQUENCE [LARGE SCALE GENOMIC DNA]</scope>
    <source>
        <strain evidence="2 3">CCMP1545</strain>
    </source>
</reference>
<keyword evidence="1" id="KW-0472">Membrane</keyword>
<proteinExistence type="predicted"/>
<evidence type="ECO:0000313" key="3">
    <source>
        <dbReference type="Proteomes" id="UP000001876"/>
    </source>
</evidence>
<name>C1MPH4_MICPC</name>
<organism evidence="3">
    <name type="scientific">Micromonas pusilla (strain CCMP1545)</name>
    <name type="common">Picoplanktonic green alga</name>
    <dbReference type="NCBI Taxonomy" id="564608"/>
    <lineage>
        <taxon>Eukaryota</taxon>
        <taxon>Viridiplantae</taxon>
        <taxon>Chlorophyta</taxon>
        <taxon>Mamiellophyceae</taxon>
        <taxon>Mamiellales</taxon>
        <taxon>Mamiellaceae</taxon>
        <taxon>Micromonas</taxon>
    </lineage>
</organism>
<accession>C1MPH4</accession>